<dbReference type="InterPro" id="IPR018165">
    <property type="entry name" value="Ala-tRNA-synth_IIc_core"/>
</dbReference>
<keyword evidence="4" id="KW-0862">Zinc</keyword>
<reference evidence="6" key="1">
    <citation type="submission" date="2020-02" db="EMBL/GenBank/DDBJ databases">
        <authorList>
            <person name="Meier V. D."/>
        </authorList>
    </citation>
    <scope>NUCLEOTIDE SEQUENCE</scope>
    <source>
        <strain evidence="6">AVDCRST_MAG10</strain>
    </source>
</reference>
<dbReference type="SUPFAM" id="SSF55186">
    <property type="entry name" value="ThrRS/AlaRS common domain"/>
    <property type="match status" value="1"/>
</dbReference>
<feature type="domain" description="Alanyl-transfer RNA synthetases family profile" evidence="5">
    <location>
        <begin position="1"/>
        <end position="238"/>
    </location>
</feature>
<dbReference type="AlphaFoldDB" id="A0A6J4IGX9"/>
<dbReference type="Gene3D" id="3.30.980.10">
    <property type="entry name" value="Threonyl-trna Synthetase, Chain A, domain 2"/>
    <property type="match status" value="1"/>
</dbReference>
<dbReference type="GO" id="GO:0003676">
    <property type="term" value="F:nucleic acid binding"/>
    <property type="evidence" value="ECO:0007669"/>
    <property type="project" value="InterPro"/>
</dbReference>
<dbReference type="GO" id="GO:0005524">
    <property type="term" value="F:ATP binding"/>
    <property type="evidence" value="ECO:0007669"/>
    <property type="project" value="InterPro"/>
</dbReference>
<dbReference type="InterPro" id="IPR051335">
    <property type="entry name" value="Alanyl-tRNA_Editing_Enzymes"/>
</dbReference>
<dbReference type="SUPFAM" id="SSF50447">
    <property type="entry name" value="Translation proteins"/>
    <property type="match status" value="1"/>
</dbReference>
<comment type="subcellular location">
    <subcellularLocation>
        <location evidence="2">Cytoplasm</location>
    </subcellularLocation>
</comment>
<accession>A0A6J4IGX9</accession>
<evidence type="ECO:0000313" key="6">
    <source>
        <dbReference type="EMBL" id="CAA9251467.1"/>
    </source>
</evidence>
<dbReference type="InterPro" id="IPR018163">
    <property type="entry name" value="Thr/Ala-tRNA-synth_IIc_edit"/>
</dbReference>
<dbReference type="GO" id="GO:0006419">
    <property type="term" value="P:alanyl-tRNA aminoacylation"/>
    <property type="evidence" value="ECO:0007669"/>
    <property type="project" value="InterPro"/>
</dbReference>
<dbReference type="SMART" id="SM00863">
    <property type="entry name" value="tRNA_SAD"/>
    <property type="match status" value="1"/>
</dbReference>
<name>A0A6J4IGX9_9ACTN</name>
<dbReference type="GO" id="GO:0004813">
    <property type="term" value="F:alanine-tRNA ligase activity"/>
    <property type="evidence" value="ECO:0007669"/>
    <property type="project" value="InterPro"/>
</dbReference>
<proteinExistence type="predicted"/>
<dbReference type="PANTHER" id="PTHR43462">
    <property type="entry name" value="ALANYL-TRNA EDITING PROTEIN"/>
    <property type="match status" value="1"/>
</dbReference>
<dbReference type="EMBL" id="CADCTB010000142">
    <property type="protein sequence ID" value="CAA9251467.1"/>
    <property type="molecule type" value="Genomic_DNA"/>
</dbReference>
<sequence length="238" mass="25807">MPTDLLYLRDSSQRSFEATVVEADETGVALDRTAFYVTGGGQPHDTGVLRWDGGEALVTDVRKRGDTAWHTLDGAVPAVGAAVTGEIDWDRRHALMRTHTALHVLCGVIWNTWGKAVTGGDMQPLAARMDFEFDPLPQGFAADVEERVNAELAAGRPVEVSFLPREEALGDADLIRTKVSLIPETVPEVRVVDIVGLDKQADGGTHVASTDEVGRIRVVKTESKGKGNKRIRIEVLDS</sequence>
<organism evidence="6">
    <name type="scientific">uncultured Acidimicrobiales bacterium</name>
    <dbReference type="NCBI Taxonomy" id="310071"/>
    <lineage>
        <taxon>Bacteria</taxon>
        <taxon>Bacillati</taxon>
        <taxon>Actinomycetota</taxon>
        <taxon>Acidimicrobiia</taxon>
        <taxon>Acidimicrobiales</taxon>
        <taxon>environmental samples</taxon>
    </lineage>
</organism>
<dbReference type="Pfam" id="PF01411">
    <property type="entry name" value="tRNA-synt_2c"/>
    <property type="match status" value="1"/>
</dbReference>
<dbReference type="GO" id="GO:0005737">
    <property type="term" value="C:cytoplasm"/>
    <property type="evidence" value="ECO:0007669"/>
    <property type="project" value="UniProtKB-SubCell"/>
</dbReference>
<gene>
    <name evidence="6" type="ORF">AVDCRST_MAG10-2245</name>
</gene>
<dbReference type="InterPro" id="IPR009000">
    <property type="entry name" value="Transl_B-barrel_sf"/>
</dbReference>
<dbReference type="PROSITE" id="PS50860">
    <property type="entry name" value="AA_TRNA_LIGASE_II_ALA"/>
    <property type="match status" value="1"/>
</dbReference>
<comment type="cofactor">
    <cofactor evidence="1">
        <name>Zn(2+)</name>
        <dbReference type="ChEBI" id="CHEBI:29105"/>
    </cofactor>
</comment>
<dbReference type="Pfam" id="PF07973">
    <property type="entry name" value="tRNA_SAD"/>
    <property type="match status" value="1"/>
</dbReference>
<evidence type="ECO:0000256" key="4">
    <source>
        <dbReference type="ARBA" id="ARBA00022833"/>
    </source>
</evidence>
<dbReference type="InterPro" id="IPR012947">
    <property type="entry name" value="tRNA_SAD"/>
</dbReference>
<evidence type="ECO:0000256" key="3">
    <source>
        <dbReference type="ARBA" id="ARBA00022723"/>
    </source>
</evidence>
<protein>
    <submittedName>
        <fullName evidence="6">Ser-tRNA(Ala) deacylase @ Gly-tRNA(Ala) deacylase</fullName>
    </submittedName>
</protein>
<evidence type="ECO:0000259" key="5">
    <source>
        <dbReference type="PROSITE" id="PS50860"/>
    </source>
</evidence>
<keyword evidence="3" id="KW-0479">Metal-binding</keyword>
<evidence type="ECO:0000256" key="1">
    <source>
        <dbReference type="ARBA" id="ARBA00001947"/>
    </source>
</evidence>
<evidence type="ECO:0000256" key="2">
    <source>
        <dbReference type="ARBA" id="ARBA00004496"/>
    </source>
</evidence>
<dbReference type="PANTHER" id="PTHR43462:SF1">
    <property type="entry name" value="ALANYL-TRNA EDITING PROTEIN AARSD1"/>
    <property type="match status" value="1"/>
</dbReference>
<dbReference type="Gene3D" id="2.40.30.130">
    <property type="match status" value="1"/>
</dbReference>
<dbReference type="InterPro" id="IPR018164">
    <property type="entry name" value="Ala-tRNA-synth_IIc_N"/>
</dbReference>
<dbReference type="GO" id="GO:0046872">
    <property type="term" value="F:metal ion binding"/>
    <property type="evidence" value="ECO:0007669"/>
    <property type="project" value="UniProtKB-KW"/>
</dbReference>
<dbReference type="GO" id="GO:0002161">
    <property type="term" value="F:aminoacyl-tRNA deacylase activity"/>
    <property type="evidence" value="ECO:0007669"/>
    <property type="project" value="UniProtKB-ARBA"/>
</dbReference>